<dbReference type="EMBL" id="JAVKGR010000001">
    <property type="protein sequence ID" value="MDR8018328.1"/>
    <property type="molecule type" value="Genomic_DNA"/>
</dbReference>
<dbReference type="Pfam" id="PF03606">
    <property type="entry name" value="DcuC"/>
    <property type="match status" value="1"/>
</dbReference>
<organism evidence="7 8">
    <name type="scientific">Nesterenkonia aerolata</name>
    <dbReference type="NCBI Taxonomy" id="3074079"/>
    <lineage>
        <taxon>Bacteria</taxon>
        <taxon>Bacillati</taxon>
        <taxon>Actinomycetota</taxon>
        <taxon>Actinomycetes</taxon>
        <taxon>Micrococcales</taxon>
        <taxon>Micrococcaceae</taxon>
        <taxon>Nesterenkonia</taxon>
    </lineage>
</organism>
<keyword evidence="5 6" id="KW-0472">Membrane</keyword>
<accession>A0ABU2DP89</accession>
<evidence type="ECO:0000256" key="1">
    <source>
        <dbReference type="ARBA" id="ARBA00004651"/>
    </source>
</evidence>
<dbReference type="Proteomes" id="UP001251870">
    <property type="component" value="Unassembled WGS sequence"/>
</dbReference>
<comment type="subcellular location">
    <subcellularLocation>
        <location evidence="1">Cell membrane</location>
        <topology evidence="1">Multi-pass membrane protein</topology>
    </subcellularLocation>
</comment>
<evidence type="ECO:0008006" key="9">
    <source>
        <dbReference type="Google" id="ProtNLM"/>
    </source>
</evidence>
<sequence>MDGQTQQSPDVREPEAPRTGLHPFLVLGTILVLAALSTWLIPAGAFDREEIDGREVVVEGSYGRIDADPAGLTDLFTSVHLGLVEAAAIIFFIFVVGGSFGVMQRTKAVESGITGLARRMSRAQILMIPLLMLAFGLAGASFGMFEEALPFVLLLAPVAVRLGYDSMTGAAIVLVGCATGYMGAMTNPFTVGVAQEIAEVPLFSGLEFRLVMWLVMMTVSIVFVTRYARRVHADPLRSFTHAADAAAREADARAGIDAEAHDAKLSLRQILVLVLLGVTLVVMVWGVLTHEWFITEIAALFIAFGLLCGIVGGLGVSGTVEAFSEGCRDMVVGALVVGLAYAVLEVLQSASVIDTILYAVSSWVDGAPGALAAAGMLGVQALMNILIPSGSGQAALTMPIMAPLADLVGIDRQTSVIAFQLGDALTNILTPTNGLLLAALALAKISWFTWARFVWPLILIQALVGLGFVLIAQLWVWPV</sequence>
<evidence type="ECO:0000256" key="5">
    <source>
        <dbReference type="ARBA" id="ARBA00023136"/>
    </source>
</evidence>
<keyword evidence="3 6" id="KW-0812">Transmembrane</keyword>
<keyword evidence="2" id="KW-1003">Cell membrane</keyword>
<dbReference type="InterPro" id="IPR051679">
    <property type="entry name" value="DASS-Related_Transporters"/>
</dbReference>
<dbReference type="PANTHER" id="PTHR43652:SF2">
    <property type="entry name" value="BASIC AMINO ACID ANTIPORTER YFCC-RELATED"/>
    <property type="match status" value="1"/>
</dbReference>
<evidence type="ECO:0000256" key="3">
    <source>
        <dbReference type="ARBA" id="ARBA00022692"/>
    </source>
</evidence>
<evidence type="ECO:0000256" key="2">
    <source>
        <dbReference type="ARBA" id="ARBA00022475"/>
    </source>
</evidence>
<feature type="transmembrane region" description="Helical" evidence="6">
    <location>
        <begin position="367"/>
        <end position="387"/>
    </location>
</feature>
<feature type="transmembrane region" description="Helical" evidence="6">
    <location>
        <begin position="123"/>
        <end position="142"/>
    </location>
</feature>
<feature type="transmembrane region" description="Helical" evidence="6">
    <location>
        <begin position="21"/>
        <end position="41"/>
    </location>
</feature>
<feature type="transmembrane region" description="Helical" evidence="6">
    <location>
        <begin position="270"/>
        <end position="288"/>
    </location>
</feature>
<keyword evidence="4 6" id="KW-1133">Transmembrane helix</keyword>
<feature type="transmembrane region" description="Helical" evidence="6">
    <location>
        <begin position="171"/>
        <end position="190"/>
    </location>
</feature>
<name>A0ABU2DP89_9MICC</name>
<feature type="transmembrane region" description="Helical" evidence="6">
    <location>
        <begin position="330"/>
        <end position="347"/>
    </location>
</feature>
<feature type="transmembrane region" description="Helical" evidence="6">
    <location>
        <begin position="453"/>
        <end position="476"/>
    </location>
</feature>
<protein>
    <recommendedName>
        <fullName evidence="9">Ion transporter superfamily protein YfcC</fullName>
    </recommendedName>
</protein>
<proteinExistence type="predicted"/>
<dbReference type="PANTHER" id="PTHR43652">
    <property type="entry name" value="BASIC AMINO ACID ANTIPORTER YFCC-RELATED"/>
    <property type="match status" value="1"/>
</dbReference>
<dbReference type="RefSeq" id="WP_310547305.1">
    <property type="nucleotide sequence ID" value="NZ_JAVKGR010000001.1"/>
</dbReference>
<feature type="transmembrane region" description="Helical" evidence="6">
    <location>
        <begin position="294"/>
        <end position="318"/>
    </location>
</feature>
<evidence type="ECO:0000256" key="4">
    <source>
        <dbReference type="ARBA" id="ARBA00022989"/>
    </source>
</evidence>
<keyword evidence="8" id="KW-1185">Reference proteome</keyword>
<evidence type="ECO:0000313" key="7">
    <source>
        <dbReference type="EMBL" id="MDR8018328.1"/>
    </source>
</evidence>
<gene>
    <name evidence="7" type="ORF">RIL96_01940</name>
</gene>
<reference evidence="7 8" key="1">
    <citation type="submission" date="2023-09" db="EMBL/GenBank/DDBJ databases">
        <title>Description of three actinobacteria isolated from air of manufacturing shop in a pharmaceutical factory.</title>
        <authorList>
            <person name="Zhang D.-F."/>
        </authorList>
    </citation>
    <scope>NUCLEOTIDE SEQUENCE [LARGE SCALE GENOMIC DNA]</scope>
    <source>
        <strain evidence="7 8">LY-0111</strain>
    </source>
</reference>
<comment type="caution">
    <text evidence="7">The sequence shown here is derived from an EMBL/GenBank/DDBJ whole genome shotgun (WGS) entry which is preliminary data.</text>
</comment>
<dbReference type="InterPro" id="IPR018385">
    <property type="entry name" value="C4_dicarb_anaerob_car-like"/>
</dbReference>
<evidence type="ECO:0000313" key="8">
    <source>
        <dbReference type="Proteomes" id="UP001251870"/>
    </source>
</evidence>
<evidence type="ECO:0000256" key="6">
    <source>
        <dbReference type="SAM" id="Phobius"/>
    </source>
</evidence>
<feature type="transmembrane region" description="Helical" evidence="6">
    <location>
        <begin position="148"/>
        <end position="164"/>
    </location>
</feature>
<feature type="transmembrane region" description="Helical" evidence="6">
    <location>
        <begin position="210"/>
        <end position="228"/>
    </location>
</feature>
<feature type="transmembrane region" description="Helical" evidence="6">
    <location>
        <begin position="79"/>
        <end position="102"/>
    </location>
</feature>